<evidence type="ECO:0000313" key="2">
    <source>
        <dbReference type="EMBL" id="QLH51395.1"/>
    </source>
</evidence>
<dbReference type="EMBL" id="CP058708">
    <property type="protein sequence ID" value="QLH51395.1"/>
    <property type="molecule type" value="Genomic_DNA"/>
</dbReference>
<dbReference type="KEGG" id="acog:HWD57_17475"/>
<evidence type="ECO:0000313" key="4">
    <source>
        <dbReference type="Proteomes" id="UP000509684"/>
    </source>
</evidence>
<dbReference type="STRING" id="1453999.AW06_002666"/>
<reference evidence="2 4" key="2">
    <citation type="journal article" date="2019" name="Microbiome">
        <title>Annotated bacterial chromosomes from frame-shift-corrected long-read metagenomic data.</title>
        <authorList>
            <person name="Arumugam K."/>
            <person name="Bagci C."/>
            <person name="Bessarab I."/>
            <person name="Beier S."/>
            <person name="Buchfink B."/>
            <person name="Gorska A."/>
            <person name="Qiu G."/>
            <person name="Huson D.H."/>
            <person name="Williams R.B.H."/>
        </authorList>
    </citation>
    <scope>NUCLEOTIDE SEQUENCE [LARGE SCALE GENOMIC DNA]</scope>
    <source>
        <strain evidence="2">SSA1</strain>
    </source>
</reference>
<dbReference type="AlphaFoldDB" id="A0A080MG69"/>
<organism evidence="1 3">
    <name type="scientific">Candidatus Accumulibacter cognatus</name>
    <dbReference type="NCBI Taxonomy" id="2954383"/>
    <lineage>
        <taxon>Bacteria</taxon>
        <taxon>Pseudomonadati</taxon>
        <taxon>Pseudomonadota</taxon>
        <taxon>Betaproteobacteria</taxon>
        <taxon>Candidatus Accumulibacter</taxon>
    </lineage>
</organism>
<dbReference type="RefSeq" id="WP_034950138.1">
    <property type="nucleotide sequence ID" value="NZ_JDST02000059.1"/>
</dbReference>
<proteinExistence type="predicted"/>
<accession>A0A080MG69</accession>
<gene>
    <name evidence="1" type="ORF">AW06_002666</name>
    <name evidence="2" type="ORF">HWD57_17475</name>
</gene>
<evidence type="ECO:0000313" key="1">
    <source>
        <dbReference type="EMBL" id="KFB76244.1"/>
    </source>
</evidence>
<keyword evidence="3" id="KW-1185">Reference proteome</keyword>
<sequence length="92" mass="10509">MTQEQDDIGVVTVVLERLEKERLPRALDLKAKVDAGERLDDMDIAFLERVFADSEEAKPFLDRHPEYQDLAARMASLYEEITAKALENEKSA</sequence>
<protein>
    <submittedName>
        <fullName evidence="1">Uncharacterized protein</fullName>
    </submittedName>
</protein>
<dbReference type="EMBL" id="JDST02000059">
    <property type="protein sequence ID" value="KFB76244.1"/>
    <property type="molecule type" value="Genomic_DNA"/>
</dbReference>
<name>A0A080MG69_9PROT</name>
<dbReference type="Proteomes" id="UP000021315">
    <property type="component" value="Unassembled WGS sequence"/>
</dbReference>
<accession>A0A7D5NBI5</accession>
<reference evidence="2" key="3">
    <citation type="submission" date="2020-06" db="EMBL/GenBank/DDBJ databases">
        <authorList>
            <person name="Arumugam K."/>
            <person name="Besarab I."/>
            <person name="Haryono M."/>
            <person name="Bagci C."/>
            <person name="Beier S."/>
            <person name="Buchfink B."/>
            <person name="Gorska A."/>
            <person name="Qiu G."/>
            <person name="Huson D.H."/>
            <person name="Williams R.B."/>
        </authorList>
    </citation>
    <scope>NUCLEOTIDE SEQUENCE</scope>
    <source>
        <strain evidence="2">SSA1</strain>
    </source>
</reference>
<evidence type="ECO:0000313" key="3">
    <source>
        <dbReference type="Proteomes" id="UP000021315"/>
    </source>
</evidence>
<reference evidence="1 3" key="1">
    <citation type="submission" date="2014-02" db="EMBL/GenBank/DDBJ databases">
        <title>Expanding our view of genomic diversity in Candidatus Accumulibacter clades.</title>
        <authorList>
            <person name="Skennerton C.T."/>
            <person name="Barr J.J."/>
            <person name="Slater F.R."/>
            <person name="Bond P.L."/>
            <person name="Tyson G.W."/>
        </authorList>
    </citation>
    <scope>NUCLEOTIDE SEQUENCE [LARGE SCALE GENOMIC DNA]</scope>
    <source>
        <strain evidence="3">SK-02</strain>
    </source>
</reference>
<dbReference type="Proteomes" id="UP000509684">
    <property type="component" value="Chromosome"/>
</dbReference>